<accession>H8MUH9</accession>
<dbReference type="PROSITE" id="PS51257">
    <property type="entry name" value="PROKAR_LIPOPROTEIN"/>
    <property type="match status" value="1"/>
</dbReference>
<sequence length="201" mass="20763">MKHILPLMLAAIAVISCAGPDSEDAVLASSESAASNTIVVCGLCPPGYTKVSSTCSARCDSPEHPCLPRLGNESTCVPNATGTISANPTNVRINLDVTTLGSTTICWSVSNATTGEVWVAAAGLPEALFTRAPSGCAVAPWFHAGDNMVFRLYEGTAHTKVLASVNVTAEGYHGGTCGPCQSGYSCFCGDRVCRREGTMCP</sequence>
<dbReference type="EMBL" id="CP003389">
    <property type="protein sequence ID" value="AFE06960.1"/>
    <property type="molecule type" value="Genomic_DNA"/>
</dbReference>
<dbReference type="InParanoid" id="H8MUH9"/>
<dbReference type="OrthoDB" id="5521699at2"/>
<protein>
    <recommendedName>
        <fullName evidence="4">Lipoprotein</fullName>
    </recommendedName>
</protein>
<dbReference type="HOGENOM" id="CLU_1358541_0_0_7"/>
<dbReference type="RefSeq" id="WP_014399292.1">
    <property type="nucleotide sequence ID" value="NC_017030.1"/>
</dbReference>
<dbReference type="AlphaFoldDB" id="H8MUH9"/>
<feature type="signal peptide" evidence="1">
    <location>
        <begin position="1"/>
        <end position="18"/>
    </location>
</feature>
<keyword evidence="1" id="KW-0732">Signal</keyword>
<gene>
    <name evidence="2" type="ordered locus">COCOR_06504</name>
</gene>
<feature type="chain" id="PRO_5003614527" description="Lipoprotein" evidence="1">
    <location>
        <begin position="19"/>
        <end position="201"/>
    </location>
</feature>
<name>H8MUH9_CORCM</name>
<dbReference type="KEGG" id="ccx:COCOR_06504"/>
<evidence type="ECO:0008006" key="4">
    <source>
        <dbReference type="Google" id="ProtNLM"/>
    </source>
</evidence>
<evidence type="ECO:0000256" key="1">
    <source>
        <dbReference type="SAM" id="SignalP"/>
    </source>
</evidence>
<reference evidence="3" key="2">
    <citation type="submission" date="2012-03" db="EMBL/GenBank/DDBJ databases">
        <title>Genome sequence of the fruiting myxobacterium Corallococcus coralloides DSM 2259.</title>
        <authorList>
            <person name="Huntley S."/>
            <person name="Zhang Y."/>
            <person name="Treuner-Lange A."/>
            <person name="Sensen C.W."/>
            <person name="Sogaard-Andersen L."/>
        </authorList>
    </citation>
    <scope>NUCLEOTIDE SEQUENCE [LARGE SCALE GENOMIC DNA]</scope>
    <source>
        <strain evidence="3">ATCC 25202 / DSM 2259 / NBRC 100086 / M2</strain>
    </source>
</reference>
<reference evidence="2 3" key="1">
    <citation type="journal article" date="2012" name="J. Bacteriol.">
        <title>Complete Genome Sequence of the Fruiting Myxobacterium Corallococcus coralloides DSM 2259.</title>
        <authorList>
            <person name="Huntley S."/>
            <person name="Zhang Y."/>
            <person name="Treuner-Lange A."/>
            <person name="Kneip S."/>
            <person name="Sensen C.W."/>
            <person name="Sogaard-Andersen L."/>
        </authorList>
    </citation>
    <scope>NUCLEOTIDE SEQUENCE [LARGE SCALE GENOMIC DNA]</scope>
    <source>
        <strain evidence="3">ATCC 25202 / DSM 2259 / NBRC 100086 / M2</strain>
    </source>
</reference>
<proteinExistence type="predicted"/>
<dbReference type="Proteomes" id="UP000007587">
    <property type="component" value="Chromosome"/>
</dbReference>
<dbReference type="STRING" id="1144275.COCOR_06504"/>
<organism evidence="2 3">
    <name type="scientific">Corallococcus coralloides (strain ATCC 25202 / DSM 2259 / NBRC 100086 / M2)</name>
    <name type="common">Myxococcus coralloides</name>
    <dbReference type="NCBI Taxonomy" id="1144275"/>
    <lineage>
        <taxon>Bacteria</taxon>
        <taxon>Pseudomonadati</taxon>
        <taxon>Myxococcota</taxon>
        <taxon>Myxococcia</taxon>
        <taxon>Myxococcales</taxon>
        <taxon>Cystobacterineae</taxon>
        <taxon>Myxococcaceae</taxon>
        <taxon>Corallococcus</taxon>
    </lineage>
</organism>
<keyword evidence="3" id="KW-1185">Reference proteome</keyword>
<evidence type="ECO:0000313" key="3">
    <source>
        <dbReference type="Proteomes" id="UP000007587"/>
    </source>
</evidence>
<evidence type="ECO:0000313" key="2">
    <source>
        <dbReference type="EMBL" id="AFE06960.1"/>
    </source>
</evidence>
<dbReference type="eggNOG" id="ENOG503178C">
    <property type="taxonomic scope" value="Bacteria"/>
</dbReference>